<dbReference type="GeneID" id="36332481"/>
<dbReference type="RefSeq" id="XP_024333038.1">
    <property type="nucleotide sequence ID" value="XM_024487532.1"/>
</dbReference>
<name>A0A1X6MIK2_9APHY</name>
<dbReference type="OrthoDB" id="7474049at2759"/>
<sequence>MVAPFPTEIWLDIFGRLAMEREYDTLSRCRALCRDFRDISQRFLSWPVVLKNTEDVACIKVDEVQGWLGPLTVIVEGGKSEDGRWKPIPHLATFASRLSARWTHVRLLQIANATLRAQGPDGDAVFRDLSRTTWITQLWLHDITFPTILTFGRLICALPGLKLLYLQAIEIGKHPFDAQTFSDFRLLPSSKLEKLILYEHLPSNLGPRSVARPAFVELLEFVSAVSNRVPTPSIHDPPKLRPWGAVRTLELCDVTFPTVSTFTRLICALPALETLRCIGPCTFLRHSLGSKSVSKHPLLPSKFTVVYLDLDFSFRSEPRSVADFVDFFADTGASDRLRSITATLSPSFCMMRQSDVVLNALVRHVGQSLRHLSLNSASPYGVVEDETTVIRPNPHGVYEHFDVSKNDHLEHVELSIEVNFENESHLCAPVLEVLSRITSTCMSRIDVVFSPYRTDSDGYDVNLAQLMVELPQMDAALSLPVFDSLTNVFISMDTLYEPPGDGVELAEELRLCLPKLNERGILGCVTSYTLCFLPS</sequence>
<dbReference type="EMBL" id="KZ110614">
    <property type="protein sequence ID" value="OSX56244.1"/>
    <property type="molecule type" value="Genomic_DNA"/>
</dbReference>
<keyword evidence="2" id="KW-1185">Reference proteome</keyword>
<gene>
    <name evidence="1" type="ORF">POSPLADRAFT_1160343</name>
</gene>
<evidence type="ECO:0008006" key="3">
    <source>
        <dbReference type="Google" id="ProtNLM"/>
    </source>
</evidence>
<evidence type="ECO:0000313" key="1">
    <source>
        <dbReference type="EMBL" id="OSX56244.1"/>
    </source>
</evidence>
<accession>A0A1X6MIK2</accession>
<reference evidence="1 2" key="1">
    <citation type="submission" date="2017-04" db="EMBL/GenBank/DDBJ databases">
        <title>Genome Sequence of the Model Brown-Rot Fungus Postia placenta SB12.</title>
        <authorList>
            <consortium name="DOE Joint Genome Institute"/>
            <person name="Gaskell J."/>
            <person name="Kersten P."/>
            <person name="Larrondo L.F."/>
            <person name="Canessa P."/>
            <person name="Martinez D."/>
            <person name="Hibbett D."/>
            <person name="Schmoll M."/>
            <person name="Kubicek C.P."/>
            <person name="Martinez A.T."/>
            <person name="Yadav J."/>
            <person name="Master E."/>
            <person name="Magnuson J.K."/>
            <person name="James T."/>
            <person name="Yaver D."/>
            <person name="Berka R."/>
            <person name="Labutti K."/>
            <person name="Lipzen A."/>
            <person name="Aerts A."/>
            <person name="Barry K."/>
            <person name="Henrissat B."/>
            <person name="Blanchette R."/>
            <person name="Grigoriev I."/>
            <person name="Cullen D."/>
        </authorList>
    </citation>
    <scope>NUCLEOTIDE SEQUENCE [LARGE SCALE GENOMIC DNA]</scope>
    <source>
        <strain evidence="1 2">MAD-698-R-SB12</strain>
    </source>
</reference>
<dbReference type="AlphaFoldDB" id="A0A1X6MIK2"/>
<protein>
    <recommendedName>
        <fullName evidence="3">F-box domain-containing protein</fullName>
    </recommendedName>
</protein>
<evidence type="ECO:0000313" key="2">
    <source>
        <dbReference type="Proteomes" id="UP000194127"/>
    </source>
</evidence>
<dbReference type="Proteomes" id="UP000194127">
    <property type="component" value="Unassembled WGS sequence"/>
</dbReference>
<organism evidence="1 2">
    <name type="scientific">Postia placenta MAD-698-R-SB12</name>
    <dbReference type="NCBI Taxonomy" id="670580"/>
    <lineage>
        <taxon>Eukaryota</taxon>
        <taxon>Fungi</taxon>
        <taxon>Dikarya</taxon>
        <taxon>Basidiomycota</taxon>
        <taxon>Agaricomycotina</taxon>
        <taxon>Agaricomycetes</taxon>
        <taxon>Polyporales</taxon>
        <taxon>Adustoporiaceae</taxon>
        <taxon>Rhodonia</taxon>
    </lineage>
</organism>
<proteinExistence type="predicted"/>